<feature type="compositionally biased region" description="Basic and acidic residues" evidence="2">
    <location>
        <begin position="257"/>
        <end position="274"/>
    </location>
</feature>
<dbReference type="Pfam" id="PF01025">
    <property type="entry name" value="GrpE"/>
    <property type="match status" value="1"/>
</dbReference>
<dbReference type="InterPro" id="IPR000740">
    <property type="entry name" value="GrpE"/>
</dbReference>
<feature type="compositionally biased region" description="Basic and acidic residues" evidence="2">
    <location>
        <begin position="24"/>
        <end position="35"/>
    </location>
</feature>
<feature type="compositionally biased region" description="Low complexity" evidence="2">
    <location>
        <begin position="246"/>
        <end position="256"/>
    </location>
</feature>
<feature type="region of interest" description="Disordered" evidence="2">
    <location>
        <begin position="1"/>
        <end position="35"/>
    </location>
</feature>
<evidence type="ECO:0000256" key="2">
    <source>
        <dbReference type="SAM" id="MobiDB-lite"/>
    </source>
</evidence>
<sequence>MAPPPEEPREPAADGATPSAPSEGRPDAARELSRQVEELTRRVAALIEAAGREHERAAHREQVIDRLHAENQQLRHGLLQEALTPVRARLYRLHDTVAREAARWRGPAHPPAELAGPLFSAIAEEVAEVLGRTGAERAGVRAGDAYDPALHRPAGTSPVAEEADGTVVEVLSEAFTTGERVLRKASVVVGRATAPGDGTDTAVKAETDAAVKADAGPEADAGLKAGAGVRAEAGAAETTDARAEAGGDAGADPGVAEQEKPENTKKPKKPDKAGNGDGPGQQRGNRNDGKAGNARDGANGTAGRAGGGTEKGSE</sequence>
<evidence type="ECO:0000256" key="1">
    <source>
        <dbReference type="ARBA" id="ARBA00023186"/>
    </source>
</evidence>
<accession>A0ABV9CH72</accession>
<proteinExistence type="predicted"/>
<dbReference type="InterPro" id="IPR009012">
    <property type="entry name" value="GrpE_head"/>
</dbReference>
<evidence type="ECO:0000313" key="4">
    <source>
        <dbReference type="Proteomes" id="UP001596004"/>
    </source>
</evidence>
<comment type="caution">
    <text evidence="3">The sequence shown here is derived from an EMBL/GenBank/DDBJ whole genome shotgun (WGS) entry which is preliminary data.</text>
</comment>
<keyword evidence="4" id="KW-1185">Reference proteome</keyword>
<name>A0ABV9CH72_9ACTN</name>
<feature type="compositionally biased region" description="Gly residues" evidence="2">
    <location>
        <begin position="303"/>
        <end position="314"/>
    </location>
</feature>
<protein>
    <submittedName>
        <fullName evidence="3">Nucleotide exchange factor GrpE</fullName>
    </submittedName>
</protein>
<dbReference type="EMBL" id="JBHSFP010000009">
    <property type="protein sequence ID" value="MFC4532306.1"/>
    <property type="molecule type" value="Genomic_DNA"/>
</dbReference>
<gene>
    <name evidence="3" type="ORF">ACFO60_16155</name>
</gene>
<dbReference type="Gene3D" id="2.30.22.10">
    <property type="entry name" value="Head domain of nucleotide exchange factor GrpE"/>
    <property type="match status" value="1"/>
</dbReference>
<dbReference type="SUPFAM" id="SSF51064">
    <property type="entry name" value="Head domain of nucleotide exchange factor GrpE"/>
    <property type="match status" value="1"/>
</dbReference>
<organism evidence="3 4">
    <name type="scientific">Sphaerisporangium dianthi</name>
    <dbReference type="NCBI Taxonomy" id="1436120"/>
    <lineage>
        <taxon>Bacteria</taxon>
        <taxon>Bacillati</taxon>
        <taxon>Actinomycetota</taxon>
        <taxon>Actinomycetes</taxon>
        <taxon>Streptosporangiales</taxon>
        <taxon>Streptosporangiaceae</taxon>
        <taxon>Sphaerisporangium</taxon>
    </lineage>
</organism>
<feature type="region of interest" description="Disordered" evidence="2">
    <location>
        <begin position="233"/>
        <end position="314"/>
    </location>
</feature>
<feature type="compositionally biased region" description="Low complexity" evidence="2">
    <location>
        <begin position="291"/>
        <end position="302"/>
    </location>
</feature>
<evidence type="ECO:0000313" key="3">
    <source>
        <dbReference type="EMBL" id="MFC4532306.1"/>
    </source>
</evidence>
<feature type="compositionally biased region" description="Basic and acidic residues" evidence="2">
    <location>
        <begin position="1"/>
        <end position="12"/>
    </location>
</feature>
<keyword evidence="1" id="KW-0143">Chaperone</keyword>
<dbReference type="Proteomes" id="UP001596004">
    <property type="component" value="Unassembled WGS sequence"/>
</dbReference>
<dbReference type="RefSeq" id="WP_380841092.1">
    <property type="nucleotide sequence ID" value="NZ_JBHSFP010000009.1"/>
</dbReference>
<reference evidence="4" key="1">
    <citation type="journal article" date="2019" name="Int. J. Syst. Evol. Microbiol.">
        <title>The Global Catalogue of Microorganisms (GCM) 10K type strain sequencing project: providing services to taxonomists for standard genome sequencing and annotation.</title>
        <authorList>
            <consortium name="The Broad Institute Genomics Platform"/>
            <consortium name="The Broad Institute Genome Sequencing Center for Infectious Disease"/>
            <person name="Wu L."/>
            <person name="Ma J."/>
        </authorList>
    </citation>
    <scope>NUCLEOTIDE SEQUENCE [LARGE SCALE GENOMIC DNA]</scope>
    <source>
        <strain evidence="4">CGMCC 4.7132</strain>
    </source>
</reference>